<dbReference type="PANTHER" id="PTHR14917">
    <property type="entry name" value="SPERMATOGENESIS-ASSOCIATED PROTEIN 7"/>
    <property type="match status" value="1"/>
</dbReference>
<organism evidence="3 4">
    <name type="scientific">Phyllostomus discolor</name>
    <name type="common">pale spear-nosed bat</name>
    <dbReference type="NCBI Taxonomy" id="89673"/>
    <lineage>
        <taxon>Eukaryota</taxon>
        <taxon>Metazoa</taxon>
        <taxon>Chordata</taxon>
        <taxon>Craniata</taxon>
        <taxon>Vertebrata</taxon>
        <taxon>Euteleostomi</taxon>
        <taxon>Mammalia</taxon>
        <taxon>Eutheria</taxon>
        <taxon>Laurasiatheria</taxon>
        <taxon>Chiroptera</taxon>
        <taxon>Yangochiroptera</taxon>
        <taxon>Phyllostomidae</taxon>
        <taxon>Phyllostominae</taxon>
        <taxon>Phyllostomus</taxon>
    </lineage>
</organism>
<evidence type="ECO:0000256" key="2">
    <source>
        <dbReference type="SAM" id="MobiDB-lite"/>
    </source>
</evidence>
<dbReference type="Pfam" id="PF15244">
    <property type="entry name" value="HSD3"/>
    <property type="match status" value="1"/>
</dbReference>
<keyword evidence="1" id="KW-0175">Coiled coil</keyword>
<feature type="compositionally biased region" description="Low complexity" evidence="2">
    <location>
        <begin position="185"/>
        <end position="195"/>
    </location>
</feature>
<dbReference type="Proteomes" id="UP000664940">
    <property type="component" value="Unassembled WGS sequence"/>
</dbReference>
<name>A0A834EXD8_9CHIR</name>
<evidence type="ECO:0000313" key="4">
    <source>
        <dbReference type="Proteomes" id="UP000664940"/>
    </source>
</evidence>
<dbReference type="GO" id="GO:0036064">
    <property type="term" value="C:ciliary basal body"/>
    <property type="evidence" value="ECO:0007669"/>
    <property type="project" value="TreeGrafter"/>
</dbReference>
<gene>
    <name evidence="3" type="ORF">HJG60_018004</name>
</gene>
<reference evidence="3 4" key="1">
    <citation type="journal article" date="2020" name="Nature">
        <title>Six reference-quality genomes reveal evolution of bat adaptations.</title>
        <authorList>
            <person name="Jebb D."/>
            <person name="Huang Z."/>
            <person name="Pippel M."/>
            <person name="Hughes G.M."/>
            <person name="Lavrichenko K."/>
            <person name="Devanna P."/>
            <person name="Winkler S."/>
            <person name="Jermiin L.S."/>
            <person name="Skirmuntt E.C."/>
            <person name="Katzourakis A."/>
            <person name="Burkitt-Gray L."/>
            <person name="Ray D.A."/>
            <person name="Sullivan K.A.M."/>
            <person name="Roscito J.G."/>
            <person name="Kirilenko B.M."/>
            <person name="Davalos L.M."/>
            <person name="Corthals A.P."/>
            <person name="Power M.L."/>
            <person name="Jones G."/>
            <person name="Ransome R.D."/>
            <person name="Dechmann D.K.N."/>
            <person name="Locatelli A.G."/>
            <person name="Puechmaille S.J."/>
            <person name="Fedrigo O."/>
            <person name="Jarvis E.D."/>
            <person name="Hiller M."/>
            <person name="Vernes S.C."/>
            <person name="Myers E.W."/>
            <person name="Teeling E.C."/>
        </authorList>
    </citation>
    <scope>NUCLEOTIDE SEQUENCE [LARGE SCALE GENOMIC DNA]</scope>
    <source>
        <strain evidence="3">Bat1K_MPI-CBG_1</strain>
    </source>
</reference>
<sequence length="597" mass="66134">MNGSRRVRAPSVLPRSGPSCVFKGHLSTKSNAFCTDSSSLRLSTLHTVKNHMAAHYNKILSAKAVVDCSVPLSVSASIKYADQRRREKLKKELAQCEREFKLTKATGQTNSKNSKALFNTLQKFAGEPPNEDDTLILKVNGYSTFTKSPVTSERLHLRAPKSSEALTSGAEKSPGPLPPSEDRLSSAPRRACSGAAAGGGPRSTLPSANRFQLGFSKAPSGDLLDKHSRLFSNRHLPFTPRTLKTEAKSFLSQYRYYTPAKRKKGFSDQRVDAETQTECSSFKSEFETVEAKDFPDSEVNLKQAQHYMTCRTQENLTPSPSQGSGLPGDEMDDSTLQCSPLRAVCQCSLQHPSRRKGYSDEEELLYLSFIEDVTDEILNLGLFSNRSLERLFERHVRQNKHRLEEGKMRHLLHILKVNLGCAPQDSSGKLDDFDTIEALDLLDLEKAARSEQDEHEGSVRQERREYRKALDLLLSSPRDENEVLSSNEFYLPVYKSKSSEGVIIQQLGDETSLGPSVWDEKNPSISDNLTDQETLVTVIEGDSDTEKAEPPSELCCLSTALAPSDQLCSVSSDSEEDVGEPALKIMEVGIEDCPSDV</sequence>
<proteinExistence type="predicted"/>
<comment type="caution">
    <text evidence="3">The sequence shown here is derived from an EMBL/GenBank/DDBJ whole genome shotgun (WGS) entry which is preliminary data.</text>
</comment>
<dbReference type="GO" id="GO:0005930">
    <property type="term" value="C:axoneme"/>
    <property type="evidence" value="ECO:0007669"/>
    <property type="project" value="TreeGrafter"/>
</dbReference>
<dbReference type="EMBL" id="JABVXQ010000001">
    <property type="protein sequence ID" value="KAF6133076.1"/>
    <property type="molecule type" value="Genomic_DNA"/>
</dbReference>
<protein>
    <submittedName>
        <fullName evidence="3">Spermatogenesis associated 7</fullName>
    </submittedName>
</protein>
<evidence type="ECO:0000313" key="3">
    <source>
        <dbReference type="EMBL" id="KAF6133076.1"/>
    </source>
</evidence>
<dbReference type="GO" id="GO:0120200">
    <property type="term" value="C:rod photoreceptor outer segment"/>
    <property type="evidence" value="ECO:0007669"/>
    <property type="project" value="TreeGrafter"/>
</dbReference>
<feature type="region of interest" description="Disordered" evidence="2">
    <location>
        <begin position="153"/>
        <end position="208"/>
    </location>
</feature>
<dbReference type="GO" id="GO:0045494">
    <property type="term" value="P:photoreceptor cell maintenance"/>
    <property type="evidence" value="ECO:0007669"/>
    <property type="project" value="TreeGrafter"/>
</dbReference>
<feature type="region of interest" description="Disordered" evidence="2">
    <location>
        <begin position="311"/>
        <end position="333"/>
    </location>
</feature>
<accession>A0A834EXD8</accession>
<feature type="compositionally biased region" description="Polar residues" evidence="2">
    <location>
        <begin position="311"/>
        <end position="324"/>
    </location>
</feature>
<dbReference type="PANTHER" id="PTHR14917:SF2">
    <property type="entry name" value="SPERMATOGENESIS-ASSOCIATED PROTEIN 7"/>
    <property type="match status" value="1"/>
</dbReference>
<evidence type="ECO:0000256" key="1">
    <source>
        <dbReference type="SAM" id="Coils"/>
    </source>
</evidence>
<dbReference type="InterPro" id="IPR029357">
    <property type="entry name" value="SPATA7"/>
</dbReference>
<dbReference type="GO" id="GO:0000226">
    <property type="term" value="P:microtubule cytoskeleton organization"/>
    <property type="evidence" value="ECO:0007669"/>
    <property type="project" value="TreeGrafter"/>
</dbReference>
<feature type="coiled-coil region" evidence="1">
    <location>
        <begin position="79"/>
        <end position="106"/>
    </location>
</feature>
<dbReference type="GO" id="GO:0120206">
    <property type="term" value="C:photoreceptor distal connecting cilium"/>
    <property type="evidence" value="ECO:0007669"/>
    <property type="project" value="TreeGrafter"/>
</dbReference>
<dbReference type="AlphaFoldDB" id="A0A834EXD8"/>